<accession>A0A6J5M5P7</accession>
<evidence type="ECO:0000313" key="1">
    <source>
        <dbReference type="EMBL" id="CAB4142315.1"/>
    </source>
</evidence>
<proteinExistence type="predicted"/>
<reference evidence="1" key="1">
    <citation type="submission" date="2020-04" db="EMBL/GenBank/DDBJ databases">
        <authorList>
            <person name="Chiriac C."/>
            <person name="Salcher M."/>
            <person name="Ghai R."/>
            <person name="Kavagutti S V."/>
        </authorList>
    </citation>
    <scope>NUCLEOTIDE SEQUENCE</scope>
</reference>
<dbReference type="EMBL" id="LR796420">
    <property type="protein sequence ID" value="CAB4142315.1"/>
    <property type="molecule type" value="Genomic_DNA"/>
</dbReference>
<name>A0A6J5M5P7_9CAUD</name>
<organism evidence="1">
    <name type="scientific">uncultured Caudovirales phage</name>
    <dbReference type="NCBI Taxonomy" id="2100421"/>
    <lineage>
        <taxon>Viruses</taxon>
        <taxon>Duplodnaviria</taxon>
        <taxon>Heunggongvirae</taxon>
        <taxon>Uroviricota</taxon>
        <taxon>Caudoviricetes</taxon>
        <taxon>Peduoviridae</taxon>
        <taxon>Maltschvirus</taxon>
        <taxon>Maltschvirus maltsch</taxon>
    </lineage>
</organism>
<sequence>MRPYNEQGKKHGYWERYWSNGNLWEKGHYLNGEKHGYWESYHSNGELRKKEYYARM</sequence>
<dbReference type="SUPFAM" id="SSF82185">
    <property type="entry name" value="Histone H3 K4-specific methyltransferase SET7/9 N-terminal domain"/>
    <property type="match status" value="1"/>
</dbReference>
<protein>
    <submittedName>
        <fullName evidence="1">MORN variant</fullName>
    </submittedName>
</protein>
<gene>
    <name evidence="1" type="ORF">UFOVP449_39</name>
</gene>
<dbReference type="Pfam" id="PF07661">
    <property type="entry name" value="MORN_2"/>
    <property type="match status" value="2"/>
</dbReference>
<dbReference type="Gene3D" id="2.20.110.10">
    <property type="entry name" value="Histone H3 K4-specific methyltransferase SET7/9 N-terminal domain"/>
    <property type="match status" value="1"/>
</dbReference>
<dbReference type="InterPro" id="IPR011652">
    <property type="entry name" value="MORN_2"/>
</dbReference>